<proteinExistence type="predicted"/>
<dbReference type="SUPFAM" id="SSF160467">
    <property type="entry name" value="PH0987 N-terminal domain-like"/>
    <property type="match status" value="1"/>
</dbReference>
<comment type="caution">
    <text evidence="5">The sequence shown here is derived from an EMBL/GenBank/DDBJ whole genome shotgun (WGS) entry which is preliminary data.</text>
</comment>
<reference evidence="5 6" key="1">
    <citation type="submission" date="2024-02" db="EMBL/GenBank/DDBJ databases">
        <title>A nitrogen-fixing paenibacillus bacterium.</title>
        <authorList>
            <person name="Zhang W.L."/>
            <person name="Chen S.F."/>
        </authorList>
    </citation>
    <scope>NUCLEOTIDE SEQUENCE [LARGE SCALE GENOMIC DNA]</scope>
    <source>
        <strain evidence="5 6">M1</strain>
    </source>
</reference>
<dbReference type="InterPro" id="IPR029000">
    <property type="entry name" value="Cyclophilin-like_dom_sf"/>
</dbReference>
<dbReference type="PANTHER" id="PTHR34698">
    <property type="entry name" value="5-OXOPROLINASE SUBUNIT B"/>
    <property type="match status" value="1"/>
</dbReference>
<dbReference type="InterPro" id="IPR003833">
    <property type="entry name" value="CT_C_D"/>
</dbReference>
<evidence type="ECO:0000256" key="2">
    <source>
        <dbReference type="ARBA" id="ARBA00022801"/>
    </source>
</evidence>
<dbReference type="Pfam" id="PF02682">
    <property type="entry name" value="CT_C_D"/>
    <property type="match status" value="1"/>
</dbReference>
<dbReference type="Proteomes" id="UP001306950">
    <property type="component" value="Unassembled WGS sequence"/>
</dbReference>
<protein>
    <submittedName>
        <fullName evidence="5">5-oxoprolinase subunit PxpB</fullName>
        <ecNumber evidence="5">3.5.2.9</ecNumber>
    </submittedName>
</protein>
<dbReference type="EMBL" id="JAZHPZ010000003">
    <property type="protein sequence ID" value="MEF2965759.1"/>
    <property type="molecule type" value="Genomic_DNA"/>
</dbReference>
<keyword evidence="2 5" id="KW-0378">Hydrolase</keyword>
<dbReference type="EC" id="3.5.2.9" evidence="5"/>
<dbReference type="RefSeq" id="WP_331845991.1">
    <property type="nucleotide sequence ID" value="NZ_JAZHPZ010000003.1"/>
</dbReference>
<evidence type="ECO:0000313" key="6">
    <source>
        <dbReference type="Proteomes" id="UP001306950"/>
    </source>
</evidence>
<evidence type="ECO:0000313" key="5">
    <source>
        <dbReference type="EMBL" id="MEF2965759.1"/>
    </source>
</evidence>
<dbReference type="SUPFAM" id="SSF50891">
    <property type="entry name" value="Cyclophilin-like"/>
    <property type="match status" value="1"/>
</dbReference>
<dbReference type="GO" id="GO:0017168">
    <property type="term" value="F:5-oxoprolinase (ATP-hydrolyzing) activity"/>
    <property type="evidence" value="ECO:0007669"/>
    <property type="project" value="UniProtKB-EC"/>
</dbReference>
<evidence type="ECO:0000256" key="3">
    <source>
        <dbReference type="ARBA" id="ARBA00022840"/>
    </source>
</evidence>
<evidence type="ECO:0000256" key="1">
    <source>
        <dbReference type="ARBA" id="ARBA00022741"/>
    </source>
</evidence>
<dbReference type="NCBIfam" id="TIGR00370">
    <property type="entry name" value="5-oxoprolinase subunit PxpB"/>
    <property type="match status" value="1"/>
</dbReference>
<accession>A0ABU7VSA9</accession>
<keyword evidence="6" id="KW-1185">Reference proteome</keyword>
<evidence type="ECO:0000259" key="4">
    <source>
        <dbReference type="SMART" id="SM00796"/>
    </source>
</evidence>
<name>A0ABU7VSA9_9BACL</name>
<gene>
    <name evidence="5" type="primary">pxpB</name>
    <name evidence="5" type="ORF">V3851_07955</name>
</gene>
<dbReference type="Gene3D" id="2.40.100.10">
    <property type="entry name" value="Cyclophilin-like"/>
    <property type="match status" value="1"/>
</dbReference>
<dbReference type="InterPro" id="IPR010016">
    <property type="entry name" value="PxpB"/>
</dbReference>
<dbReference type="SMART" id="SM00796">
    <property type="entry name" value="AHS1"/>
    <property type="match status" value="1"/>
</dbReference>
<dbReference type="PANTHER" id="PTHR34698:SF2">
    <property type="entry name" value="5-OXOPROLINASE SUBUNIT B"/>
    <property type="match status" value="1"/>
</dbReference>
<organism evidence="5 6">
    <name type="scientific">Paenibacillus haidiansis</name>
    <dbReference type="NCBI Taxonomy" id="1574488"/>
    <lineage>
        <taxon>Bacteria</taxon>
        <taxon>Bacillati</taxon>
        <taxon>Bacillota</taxon>
        <taxon>Bacilli</taxon>
        <taxon>Bacillales</taxon>
        <taxon>Paenibacillaceae</taxon>
        <taxon>Paenibacillus</taxon>
    </lineage>
</organism>
<keyword evidence="1" id="KW-0547">Nucleotide-binding</keyword>
<sequence length="257" mass="27651">MSELQTSLGYRIVPLGDSALNVCFGDRVDPVIYHRVKQLADHLDRHPLPGMIEYVPAYATVTIYYDPLALITGENGGGETKGDTAFEASGKPPFDTASSLLHSIMAKLGDAISAAPRTVEIPVCYGGDLGPDLETVAAYHGLTEDEVIDIHTSADYLVYMLGFAPGFGYLGGLSGRIATPRRETPRLSIPAGSVGIAGDQTGIYPLDTPGGWQLIGRTPVRLFMPERMPPTLLEAGDHVRFCRITREEYDAWGGDGL</sequence>
<dbReference type="Gene3D" id="3.30.1360.40">
    <property type="match status" value="1"/>
</dbReference>
<keyword evidence="3" id="KW-0067">ATP-binding</keyword>
<feature type="domain" description="Carboxyltransferase" evidence="4">
    <location>
        <begin position="10"/>
        <end position="233"/>
    </location>
</feature>